<evidence type="ECO:0000313" key="2">
    <source>
        <dbReference type="Proteomes" id="UP000177331"/>
    </source>
</evidence>
<protein>
    <submittedName>
        <fullName evidence="1">Uncharacterized protein</fullName>
    </submittedName>
</protein>
<evidence type="ECO:0000313" key="1">
    <source>
        <dbReference type="EMBL" id="OGL98620.1"/>
    </source>
</evidence>
<name>A0A1F7W775_9BACT</name>
<dbReference type="EMBL" id="MGFD01000024">
    <property type="protein sequence ID" value="OGL98620.1"/>
    <property type="molecule type" value="Genomic_DNA"/>
</dbReference>
<organism evidence="1 2">
    <name type="scientific">Candidatus Uhrbacteria bacterium RIFOXYB2_FULL_45_11</name>
    <dbReference type="NCBI Taxonomy" id="1802421"/>
    <lineage>
        <taxon>Bacteria</taxon>
        <taxon>Candidatus Uhriibacteriota</taxon>
    </lineage>
</organism>
<reference evidence="1 2" key="1">
    <citation type="journal article" date="2016" name="Nat. Commun.">
        <title>Thousands of microbial genomes shed light on interconnected biogeochemical processes in an aquifer system.</title>
        <authorList>
            <person name="Anantharaman K."/>
            <person name="Brown C.T."/>
            <person name="Hug L.A."/>
            <person name="Sharon I."/>
            <person name="Castelle C.J."/>
            <person name="Probst A.J."/>
            <person name="Thomas B.C."/>
            <person name="Singh A."/>
            <person name="Wilkins M.J."/>
            <person name="Karaoz U."/>
            <person name="Brodie E.L."/>
            <person name="Williams K.H."/>
            <person name="Hubbard S.S."/>
            <person name="Banfield J.F."/>
        </authorList>
    </citation>
    <scope>NUCLEOTIDE SEQUENCE [LARGE SCALE GENOMIC DNA]</scope>
</reference>
<dbReference type="STRING" id="1802421.A2318_04595"/>
<comment type="caution">
    <text evidence="1">The sequence shown here is derived from an EMBL/GenBank/DDBJ whole genome shotgun (WGS) entry which is preliminary data.</text>
</comment>
<accession>A0A1F7W775</accession>
<dbReference type="Proteomes" id="UP000177331">
    <property type="component" value="Unassembled WGS sequence"/>
</dbReference>
<gene>
    <name evidence="1" type="ORF">A2318_04595</name>
</gene>
<dbReference type="AlphaFoldDB" id="A0A1F7W775"/>
<sequence length="142" mass="16212">MGMIVSLVRREYQKHFPDAPAFVDYLEQRTIALGGTLEFARWLSCALLAYAPDQQPCFVSDESVKRLACDTKRESVWRLSSHLSFEEKLRQSFANILFLQTLNQHVPSVKLIKSKSEMYVLFFVCACAMLTESTKDPRAQAA</sequence>
<proteinExistence type="predicted"/>